<organism evidence="2 3">
    <name type="scientific">Paracoccus lichenicola</name>
    <dbReference type="NCBI Taxonomy" id="2665644"/>
    <lineage>
        <taxon>Bacteria</taxon>
        <taxon>Pseudomonadati</taxon>
        <taxon>Pseudomonadota</taxon>
        <taxon>Alphaproteobacteria</taxon>
        <taxon>Rhodobacterales</taxon>
        <taxon>Paracoccaceae</taxon>
        <taxon>Paracoccus</taxon>
    </lineage>
</organism>
<dbReference type="PANTHER" id="PTHR33930">
    <property type="entry name" value="ALKYL HYDROPEROXIDE REDUCTASE AHPD"/>
    <property type="match status" value="1"/>
</dbReference>
<dbReference type="AlphaFoldDB" id="A0A6L6HPS0"/>
<dbReference type="InterPro" id="IPR003779">
    <property type="entry name" value="CMD-like"/>
</dbReference>
<evidence type="ECO:0000313" key="2">
    <source>
        <dbReference type="EMBL" id="MTE00290.1"/>
    </source>
</evidence>
<dbReference type="SUPFAM" id="SSF69118">
    <property type="entry name" value="AhpD-like"/>
    <property type="match status" value="1"/>
</dbReference>
<reference evidence="2 3" key="1">
    <citation type="submission" date="2019-11" db="EMBL/GenBank/DDBJ databases">
        <authorList>
            <person name="Lang L."/>
        </authorList>
    </citation>
    <scope>NUCLEOTIDE SEQUENCE [LARGE SCALE GENOMIC DNA]</scope>
    <source>
        <strain evidence="2 3">YIM 132242</strain>
    </source>
</reference>
<accession>A0A6L6HPS0</accession>
<evidence type="ECO:0000259" key="1">
    <source>
        <dbReference type="Pfam" id="PF02627"/>
    </source>
</evidence>
<dbReference type="Pfam" id="PF02627">
    <property type="entry name" value="CMD"/>
    <property type="match status" value="1"/>
</dbReference>
<protein>
    <submittedName>
        <fullName evidence="2">Carboxymuconolactone decarboxylase family protein</fullName>
    </submittedName>
</protein>
<dbReference type="EMBL" id="WMBT01000003">
    <property type="protein sequence ID" value="MTE00290.1"/>
    <property type="molecule type" value="Genomic_DNA"/>
</dbReference>
<dbReference type="Proteomes" id="UP000481417">
    <property type="component" value="Unassembled WGS sequence"/>
</dbReference>
<dbReference type="GO" id="GO:0051920">
    <property type="term" value="F:peroxiredoxin activity"/>
    <property type="evidence" value="ECO:0007669"/>
    <property type="project" value="InterPro"/>
</dbReference>
<evidence type="ECO:0000313" key="3">
    <source>
        <dbReference type="Proteomes" id="UP000481417"/>
    </source>
</evidence>
<proteinExistence type="predicted"/>
<name>A0A6L6HPS0_9RHOB</name>
<gene>
    <name evidence="2" type="ORF">GIY56_08320</name>
</gene>
<keyword evidence="3" id="KW-1185">Reference proteome</keyword>
<sequence>MVRNEPWHRNDAMLTLSDIRMQAEARLHDVPDGAPLSPGEAALIGFAVHASPSALVWDRAEECARAALETGARPEQLHEVLVLISGLGVHALMVGSRRIADLARAADPAALSGPLDPQQTALWQARVGNDRYWRTFERAVPGFLDALLRQSPPGFAAFFDYCALPWQSGTVEPVLKELISLAVDATPAHRYGPGFRLHLDNAVKLGAGRRTILEALDIAAAASPHQGVA</sequence>
<dbReference type="Gene3D" id="1.20.1290.10">
    <property type="entry name" value="AhpD-like"/>
    <property type="match status" value="1"/>
</dbReference>
<dbReference type="InterPro" id="IPR029032">
    <property type="entry name" value="AhpD-like"/>
</dbReference>
<comment type="caution">
    <text evidence="2">The sequence shown here is derived from an EMBL/GenBank/DDBJ whole genome shotgun (WGS) entry which is preliminary data.</text>
</comment>
<dbReference type="PANTHER" id="PTHR33930:SF2">
    <property type="entry name" value="BLR3452 PROTEIN"/>
    <property type="match status" value="1"/>
</dbReference>
<feature type="domain" description="Carboxymuconolactone decarboxylase-like" evidence="1">
    <location>
        <begin position="155"/>
        <end position="222"/>
    </location>
</feature>